<feature type="transmembrane region" description="Helical" evidence="5">
    <location>
        <begin position="181"/>
        <end position="205"/>
    </location>
</feature>
<feature type="transmembrane region" description="Helical" evidence="5">
    <location>
        <begin position="454"/>
        <end position="471"/>
    </location>
</feature>
<evidence type="ECO:0000313" key="7">
    <source>
        <dbReference type="Proteomes" id="UP000624404"/>
    </source>
</evidence>
<keyword evidence="7" id="KW-1185">Reference proteome</keyword>
<evidence type="ECO:0000256" key="1">
    <source>
        <dbReference type="ARBA" id="ARBA00004141"/>
    </source>
</evidence>
<proteinExistence type="predicted"/>
<gene>
    <name evidence="6" type="ORF">SCLTRI_LOCUS6192</name>
</gene>
<feature type="transmembrane region" description="Helical" evidence="5">
    <location>
        <begin position="389"/>
        <end position="405"/>
    </location>
</feature>
<keyword evidence="4 5" id="KW-0472">Membrane</keyword>
<feature type="transmembrane region" description="Helical" evidence="5">
    <location>
        <begin position="151"/>
        <end position="169"/>
    </location>
</feature>
<sequence length="658" mass="72392">MLGRIFYPALLPRPPLSSPPSSSSSLISSTKTQKFTTSQIATILLTLSTISSLLLSSTYLPLIERYICNTYTPSSSSIPSLPTASTKYLGGEEQCRSSVLQVRTAEINRTFQFLCYLPGILLTEFWGWIAGRYWASGKQLPWQSPLHGRKLVVMMAAGSSVVAGCWWGFICWNSDTWDIRWIYIIPLFDLFGGGHVIMTSLLYTYVSEGVTGESNDRNGKLSSTLYRLVSLQLFSSFKALLLADFLLKYEWGIWVICALAIGCRAIAVGLTTFLPSRKVIDSFTDIGRDGGNADAERERYRDFISSSEDNGSVASIKSRHPDTSFSLSINTNHMPPPPPPPPPQPHHEFKTLLLLFLFFLVTLSLRIHIFYPQFTNLSQDLSHDITTTIYSFCLLGASILLYILPQIQEYTQRKRNLWMIFMGNQENEDPDRRIQSQVEGIEGIERKGGNDLNILRWCLIANITSLILLALPTTKGVVFWMAVGASVAGSPVQVALMALGTGLLSSRGSSTSSNVFSDEACGREGDFLSTRRVLGDVDAGVDSEVGAINVNGKGKGEGRSEMEKLYVRMGMIEQVGACLATGVWTLGFPMGIGGNDDGNYGTDDGLVDFENWEFLGWMGKRGGVLLAAGLIGSGFVVLRRLEGRKNANGDEEGRIMLL</sequence>
<dbReference type="AlphaFoldDB" id="A0A8H2VYN4"/>
<feature type="transmembrane region" description="Helical" evidence="5">
    <location>
        <begin position="352"/>
        <end position="369"/>
    </location>
</feature>
<dbReference type="PANTHER" id="PTHR23507">
    <property type="entry name" value="ZGC:174356"/>
    <property type="match status" value="1"/>
</dbReference>
<evidence type="ECO:0000256" key="3">
    <source>
        <dbReference type="ARBA" id="ARBA00022989"/>
    </source>
</evidence>
<evidence type="ECO:0000256" key="4">
    <source>
        <dbReference type="ARBA" id="ARBA00023136"/>
    </source>
</evidence>
<dbReference type="GO" id="GO:0022857">
    <property type="term" value="F:transmembrane transporter activity"/>
    <property type="evidence" value="ECO:0007669"/>
    <property type="project" value="TreeGrafter"/>
</dbReference>
<reference evidence="6" key="1">
    <citation type="submission" date="2020-10" db="EMBL/GenBank/DDBJ databases">
        <authorList>
            <person name="Kusch S."/>
        </authorList>
    </citation>
    <scope>NUCLEOTIDE SEQUENCE</scope>
    <source>
        <strain evidence="6">SwB9</strain>
    </source>
</reference>
<keyword evidence="2 5" id="KW-0812">Transmembrane</keyword>
<accession>A0A8H2VYN4</accession>
<name>A0A8H2VYN4_9HELO</name>
<feature type="transmembrane region" description="Helical" evidence="5">
    <location>
        <begin position="565"/>
        <end position="586"/>
    </location>
</feature>
<dbReference type="PANTHER" id="PTHR23507:SF1">
    <property type="entry name" value="FI18259P1-RELATED"/>
    <property type="match status" value="1"/>
</dbReference>
<feature type="transmembrane region" description="Helical" evidence="5">
    <location>
        <begin position="477"/>
        <end position="499"/>
    </location>
</feature>
<feature type="transmembrane region" description="Helical" evidence="5">
    <location>
        <begin position="622"/>
        <end position="638"/>
    </location>
</feature>
<evidence type="ECO:0000256" key="2">
    <source>
        <dbReference type="ARBA" id="ARBA00022692"/>
    </source>
</evidence>
<organism evidence="6 7">
    <name type="scientific">Sclerotinia trifoliorum</name>
    <dbReference type="NCBI Taxonomy" id="28548"/>
    <lineage>
        <taxon>Eukaryota</taxon>
        <taxon>Fungi</taxon>
        <taxon>Dikarya</taxon>
        <taxon>Ascomycota</taxon>
        <taxon>Pezizomycotina</taxon>
        <taxon>Leotiomycetes</taxon>
        <taxon>Helotiales</taxon>
        <taxon>Sclerotiniaceae</taxon>
        <taxon>Sclerotinia</taxon>
    </lineage>
</organism>
<protein>
    <submittedName>
        <fullName evidence="6">14a114be-41ec-4cca-b830-27097c1e630b</fullName>
    </submittedName>
</protein>
<evidence type="ECO:0000256" key="5">
    <source>
        <dbReference type="SAM" id="Phobius"/>
    </source>
</evidence>
<keyword evidence="3 5" id="KW-1133">Transmembrane helix</keyword>
<dbReference type="EMBL" id="CAJHIA010000019">
    <property type="protein sequence ID" value="CAD6446408.1"/>
    <property type="molecule type" value="Genomic_DNA"/>
</dbReference>
<feature type="transmembrane region" description="Helical" evidence="5">
    <location>
        <begin position="111"/>
        <end position="130"/>
    </location>
</feature>
<dbReference type="GO" id="GO:0016020">
    <property type="term" value="C:membrane"/>
    <property type="evidence" value="ECO:0007669"/>
    <property type="project" value="UniProtKB-SubCell"/>
</dbReference>
<dbReference type="OrthoDB" id="3558213at2759"/>
<comment type="subcellular location">
    <subcellularLocation>
        <location evidence="1">Membrane</location>
        <topology evidence="1">Multi-pass membrane protein</topology>
    </subcellularLocation>
</comment>
<feature type="transmembrane region" description="Helical" evidence="5">
    <location>
        <begin position="40"/>
        <end position="60"/>
    </location>
</feature>
<dbReference type="Proteomes" id="UP000624404">
    <property type="component" value="Unassembled WGS sequence"/>
</dbReference>
<comment type="caution">
    <text evidence="6">The sequence shown here is derived from an EMBL/GenBank/DDBJ whole genome shotgun (WGS) entry which is preliminary data.</text>
</comment>
<feature type="transmembrane region" description="Helical" evidence="5">
    <location>
        <begin position="253"/>
        <end position="274"/>
    </location>
</feature>
<evidence type="ECO:0000313" key="6">
    <source>
        <dbReference type="EMBL" id="CAD6446408.1"/>
    </source>
</evidence>